<dbReference type="InterPro" id="IPR050639">
    <property type="entry name" value="SSR_resolvase"/>
</dbReference>
<keyword evidence="3" id="KW-0238">DNA-binding</keyword>
<evidence type="ECO:0000256" key="5">
    <source>
        <dbReference type="PIRSR" id="PIRSR606118-50"/>
    </source>
</evidence>
<keyword evidence="10" id="KW-1185">Reference proteome</keyword>
<keyword evidence="2" id="KW-0229">DNA integration</keyword>
<dbReference type="GO" id="GO:0015074">
    <property type="term" value="P:DNA integration"/>
    <property type="evidence" value="ECO:0007669"/>
    <property type="project" value="UniProtKB-KW"/>
</dbReference>
<dbReference type="KEGG" id="aba:Acid345_4263"/>
<dbReference type="GO" id="GO:0003677">
    <property type="term" value="F:DNA binding"/>
    <property type="evidence" value="ECO:0007669"/>
    <property type="project" value="UniProtKB-KW"/>
</dbReference>
<gene>
    <name evidence="8" type="ordered locus">Acid345_4253</name>
    <name evidence="9" type="ordered locus">Acid345_4263</name>
</gene>
<sequence>MKRAAIYLRVSTLDQHPETQLYDLEELARQRQFEIVATYEDRISGAKARRPGLDQMMKDARRHHFDVVVVWACDRLARSVKHFLETLDELTHLNIEFVSFREQLDTAGALGRAVVTIISVVAELERSLIIERVRAGMRRAKLEGTHIGRKPLDIDRQAVLRHRAHGQSLTQIAKTFSIGRATVSRIIKEERQALPLAVGEA</sequence>
<dbReference type="SUPFAM" id="SSF53041">
    <property type="entry name" value="Resolvase-like"/>
    <property type="match status" value="1"/>
</dbReference>
<proteinExistence type="inferred from homology"/>
<dbReference type="Pfam" id="PF00239">
    <property type="entry name" value="Resolvase"/>
    <property type="match status" value="1"/>
</dbReference>
<evidence type="ECO:0000256" key="4">
    <source>
        <dbReference type="ARBA" id="ARBA00023172"/>
    </source>
</evidence>
<dbReference type="AlphaFoldDB" id="Q1IIN7"/>
<evidence type="ECO:0000256" key="1">
    <source>
        <dbReference type="ARBA" id="ARBA00009913"/>
    </source>
</evidence>
<keyword evidence="4" id="KW-0233">DNA recombination</keyword>
<dbReference type="SUPFAM" id="SSF46689">
    <property type="entry name" value="Homeodomain-like"/>
    <property type="match status" value="1"/>
</dbReference>
<dbReference type="InterPro" id="IPR009057">
    <property type="entry name" value="Homeodomain-like_sf"/>
</dbReference>
<accession>Q1IIN7</accession>
<dbReference type="KEGG" id="aba:Acid345_4253"/>
<evidence type="ECO:0000313" key="9">
    <source>
        <dbReference type="EMBL" id="ABF43263.1"/>
    </source>
</evidence>
<dbReference type="HOGENOM" id="CLU_010686_8_2_0"/>
<feature type="active site" description="O-(5'-phospho-DNA)-serine intermediate" evidence="5 6">
    <location>
        <position position="11"/>
    </location>
</feature>
<reference evidence="9" key="1">
    <citation type="submission" date="2006-04" db="EMBL/GenBank/DDBJ databases">
        <title>Complete sequence of Candidatus Koribacter versatilis Ellin345.</title>
        <authorList>
            <consortium name="US DOE Joint Genome Institute"/>
            <person name="Copeland A."/>
            <person name="Lucas S."/>
            <person name="Lapidus A."/>
            <person name="Barry K."/>
            <person name="Detter J.C."/>
            <person name="Glavina del Rio T."/>
            <person name="Hammon N."/>
            <person name="Israni S."/>
            <person name="Dalin E."/>
            <person name="Tice H."/>
            <person name="Pitluck S."/>
            <person name="Brettin T."/>
            <person name="Bruce D."/>
            <person name="Han C."/>
            <person name="Tapia R."/>
            <person name="Kiss H."/>
            <person name="Gilna P."/>
            <person name="Schmutz J."/>
            <person name="Larimer F."/>
            <person name="Land M."/>
            <person name="Hauser L."/>
            <person name="Kyrpides N."/>
            <person name="Lykidis A."/>
            <person name="Kuske C."/>
            <person name="Janssen P.H."/>
            <person name="Richardson P."/>
        </authorList>
    </citation>
    <scope>NUCLEOTIDE SEQUENCE</scope>
    <source>
        <strain evidence="9">Ellin345</strain>
    </source>
</reference>
<dbReference type="EMBL" id="CP000360">
    <property type="protein sequence ID" value="ABF43253.1"/>
    <property type="molecule type" value="Genomic_DNA"/>
</dbReference>
<dbReference type="Gene3D" id="3.40.50.1390">
    <property type="entry name" value="Resolvase, N-terminal catalytic domain"/>
    <property type="match status" value="1"/>
</dbReference>
<evidence type="ECO:0000256" key="2">
    <source>
        <dbReference type="ARBA" id="ARBA00022908"/>
    </source>
</evidence>
<dbReference type="SMART" id="SM00857">
    <property type="entry name" value="Resolvase"/>
    <property type="match status" value="1"/>
</dbReference>
<dbReference type="PANTHER" id="PTHR30461:SF2">
    <property type="entry name" value="SERINE RECOMBINASE PINE-RELATED"/>
    <property type="match status" value="1"/>
</dbReference>
<dbReference type="Pfam" id="PF13384">
    <property type="entry name" value="HTH_23"/>
    <property type="match status" value="1"/>
</dbReference>
<dbReference type="EMBL" id="CP000360">
    <property type="protein sequence ID" value="ABF43263.1"/>
    <property type="molecule type" value="Genomic_DNA"/>
</dbReference>
<dbReference type="InterPro" id="IPR006118">
    <property type="entry name" value="Recombinase_CS"/>
</dbReference>
<dbReference type="Gene3D" id="1.10.10.60">
    <property type="entry name" value="Homeodomain-like"/>
    <property type="match status" value="1"/>
</dbReference>
<evidence type="ECO:0000259" key="7">
    <source>
        <dbReference type="PROSITE" id="PS51736"/>
    </source>
</evidence>
<evidence type="ECO:0000256" key="6">
    <source>
        <dbReference type="PROSITE-ProRule" id="PRU10137"/>
    </source>
</evidence>
<evidence type="ECO:0000313" key="8">
    <source>
        <dbReference type="EMBL" id="ABF43253.1"/>
    </source>
</evidence>
<reference evidence="9 10" key="2">
    <citation type="journal article" date="2009" name="Appl. Environ. Microbiol.">
        <title>Three genomes from the phylum Acidobacteria provide insight into the lifestyles of these microorganisms in soils.</title>
        <authorList>
            <person name="Ward N.L."/>
            <person name="Challacombe J.F."/>
            <person name="Janssen P.H."/>
            <person name="Henrissat B."/>
            <person name="Coutinho P.M."/>
            <person name="Wu M."/>
            <person name="Xie G."/>
            <person name="Haft D.H."/>
            <person name="Sait M."/>
            <person name="Badger J."/>
            <person name="Barabote R.D."/>
            <person name="Bradley B."/>
            <person name="Brettin T.S."/>
            <person name="Brinkac L.M."/>
            <person name="Bruce D."/>
            <person name="Creasy T."/>
            <person name="Daugherty S.C."/>
            <person name="Davidsen T.M."/>
            <person name="DeBoy R.T."/>
            <person name="Detter J.C."/>
            <person name="Dodson R.J."/>
            <person name="Durkin A.S."/>
            <person name="Ganapathy A."/>
            <person name="Gwinn-Giglio M."/>
            <person name="Han C.S."/>
            <person name="Khouri H."/>
            <person name="Kiss H."/>
            <person name="Kothari S.P."/>
            <person name="Madupu R."/>
            <person name="Nelson K.E."/>
            <person name="Nelson W.C."/>
            <person name="Paulsen I."/>
            <person name="Penn K."/>
            <person name="Ren Q."/>
            <person name="Rosovitz M.J."/>
            <person name="Selengut J.D."/>
            <person name="Shrivastava S."/>
            <person name="Sullivan S.A."/>
            <person name="Tapia R."/>
            <person name="Thompson L.S."/>
            <person name="Watkins K.L."/>
            <person name="Yang Q."/>
            <person name="Yu C."/>
            <person name="Zafar N."/>
            <person name="Zhou L."/>
            <person name="Kuske C.R."/>
        </authorList>
    </citation>
    <scope>NUCLEOTIDE SEQUENCE [LARGE SCALE GENOMIC DNA]</scope>
    <source>
        <strain evidence="9 10">Ellin345</strain>
    </source>
</reference>
<dbReference type="OrthoDB" id="9800103at2"/>
<dbReference type="PANTHER" id="PTHR30461">
    <property type="entry name" value="DNA-INVERTASE FROM LAMBDOID PROPHAGE"/>
    <property type="match status" value="1"/>
</dbReference>
<protein>
    <submittedName>
        <fullName evidence="9">Resolvase-like protein</fullName>
    </submittedName>
</protein>
<comment type="similarity">
    <text evidence="1">Belongs to the site-specific recombinase resolvase family.</text>
</comment>
<dbReference type="GO" id="GO:0000150">
    <property type="term" value="F:DNA strand exchange activity"/>
    <property type="evidence" value="ECO:0007669"/>
    <property type="project" value="InterPro"/>
</dbReference>
<dbReference type="EnsemblBacteria" id="ABF43253">
    <property type="protein sequence ID" value="ABF43253"/>
    <property type="gene ID" value="Acid345_4253"/>
</dbReference>
<dbReference type="RefSeq" id="WP_011525052.1">
    <property type="nucleotide sequence ID" value="NC_008009.1"/>
</dbReference>
<dbReference type="PROSITE" id="PS00397">
    <property type="entry name" value="RECOMBINASES_1"/>
    <property type="match status" value="1"/>
</dbReference>
<dbReference type="CDD" id="cd03768">
    <property type="entry name" value="SR_ResInv"/>
    <property type="match status" value="1"/>
</dbReference>
<dbReference type="STRING" id="204669.Acid345_4253"/>
<organism evidence="9 10">
    <name type="scientific">Koribacter versatilis (strain Ellin345)</name>
    <dbReference type="NCBI Taxonomy" id="204669"/>
    <lineage>
        <taxon>Bacteria</taxon>
        <taxon>Pseudomonadati</taxon>
        <taxon>Acidobacteriota</taxon>
        <taxon>Terriglobia</taxon>
        <taxon>Terriglobales</taxon>
        <taxon>Candidatus Korobacteraceae</taxon>
        <taxon>Candidatus Korobacter</taxon>
    </lineage>
</organism>
<dbReference type="EnsemblBacteria" id="ABF43263">
    <property type="protein sequence ID" value="ABF43263"/>
    <property type="gene ID" value="Acid345_4263"/>
</dbReference>
<feature type="domain" description="Resolvase/invertase-type recombinase catalytic" evidence="7">
    <location>
        <begin position="3"/>
        <end position="144"/>
    </location>
</feature>
<dbReference type="eggNOG" id="COG1961">
    <property type="taxonomic scope" value="Bacteria"/>
</dbReference>
<dbReference type="InterPro" id="IPR036162">
    <property type="entry name" value="Resolvase-like_N_sf"/>
</dbReference>
<dbReference type="PROSITE" id="PS51736">
    <property type="entry name" value="RECOMBINASES_3"/>
    <property type="match status" value="1"/>
</dbReference>
<dbReference type="Proteomes" id="UP000002432">
    <property type="component" value="Chromosome"/>
</dbReference>
<evidence type="ECO:0000256" key="3">
    <source>
        <dbReference type="ARBA" id="ARBA00023125"/>
    </source>
</evidence>
<name>Q1IIN7_KORVE</name>
<evidence type="ECO:0000313" key="10">
    <source>
        <dbReference type="Proteomes" id="UP000002432"/>
    </source>
</evidence>
<dbReference type="InterPro" id="IPR006119">
    <property type="entry name" value="Resolv_N"/>
</dbReference>